<feature type="compositionally biased region" description="Polar residues" evidence="1">
    <location>
        <begin position="1"/>
        <end position="24"/>
    </location>
</feature>
<feature type="compositionally biased region" description="Basic and acidic residues" evidence="1">
    <location>
        <begin position="521"/>
        <end position="545"/>
    </location>
</feature>
<evidence type="ECO:0000313" key="3">
    <source>
        <dbReference type="Proteomes" id="UP000821837"/>
    </source>
</evidence>
<dbReference type="AlphaFoldDB" id="A0A9D4Q2Q9"/>
<protein>
    <submittedName>
        <fullName evidence="2">Uncharacterized protein</fullName>
    </submittedName>
</protein>
<comment type="caution">
    <text evidence="2">The sequence shown here is derived from an EMBL/GenBank/DDBJ whole genome shotgun (WGS) entry which is preliminary data.</text>
</comment>
<dbReference type="EMBL" id="JABSTV010001249">
    <property type="protein sequence ID" value="KAH7963336.1"/>
    <property type="molecule type" value="Genomic_DNA"/>
</dbReference>
<feature type="region of interest" description="Disordered" evidence="1">
    <location>
        <begin position="367"/>
        <end position="413"/>
    </location>
</feature>
<feature type="region of interest" description="Disordered" evidence="1">
    <location>
        <begin position="509"/>
        <end position="545"/>
    </location>
</feature>
<gene>
    <name evidence="2" type="ORF">HPB52_020665</name>
</gene>
<dbReference type="VEuPathDB" id="VectorBase:RSAN_049883"/>
<proteinExistence type="predicted"/>
<accession>A0A9D4Q2Q9</accession>
<name>A0A9D4Q2Q9_RHISA</name>
<feature type="compositionally biased region" description="Basic residues" evidence="1">
    <location>
        <begin position="390"/>
        <end position="403"/>
    </location>
</feature>
<dbReference type="Proteomes" id="UP000821837">
    <property type="component" value="Chromosome 3"/>
</dbReference>
<reference evidence="2" key="1">
    <citation type="journal article" date="2020" name="Cell">
        <title>Large-Scale Comparative Analyses of Tick Genomes Elucidate Their Genetic Diversity and Vector Capacities.</title>
        <authorList>
            <consortium name="Tick Genome and Microbiome Consortium (TIGMIC)"/>
            <person name="Jia N."/>
            <person name="Wang J."/>
            <person name="Shi W."/>
            <person name="Du L."/>
            <person name="Sun Y."/>
            <person name="Zhan W."/>
            <person name="Jiang J.F."/>
            <person name="Wang Q."/>
            <person name="Zhang B."/>
            <person name="Ji P."/>
            <person name="Bell-Sakyi L."/>
            <person name="Cui X.M."/>
            <person name="Yuan T.T."/>
            <person name="Jiang B.G."/>
            <person name="Yang W.F."/>
            <person name="Lam T.T."/>
            <person name="Chang Q.C."/>
            <person name="Ding S.J."/>
            <person name="Wang X.J."/>
            <person name="Zhu J.G."/>
            <person name="Ruan X.D."/>
            <person name="Zhao L."/>
            <person name="Wei J.T."/>
            <person name="Ye R.Z."/>
            <person name="Que T.C."/>
            <person name="Du C.H."/>
            <person name="Zhou Y.H."/>
            <person name="Cheng J.X."/>
            <person name="Dai P.F."/>
            <person name="Guo W.B."/>
            <person name="Han X.H."/>
            <person name="Huang E.J."/>
            <person name="Li L.F."/>
            <person name="Wei W."/>
            <person name="Gao Y.C."/>
            <person name="Liu J.Z."/>
            <person name="Shao H.Z."/>
            <person name="Wang X."/>
            <person name="Wang C.C."/>
            <person name="Yang T.C."/>
            <person name="Huo Q.B."/>
            <person name="Li W."/>
            <person name="Chen H.Y."/>
            <person name="Chen S.E."/>
            <person name="Zhou L.G."/>
            <person name="Ni X.B."/>
            <person name="Tian J.H."/>
            <person name="Sheng Y."/>
            <person name="Liu T."/>
            <person name="Pan Y.S."/>
            <person name="Xia L.Y."/>
            <person name="Li J."/>
            <person name="Zhao F."/>
            <person name="Cao W.C."/>
        </authorList>
    </citation>
    <scope>NUCLEOTIDE SEQUENCE</scope>
    <source>
        <strain evidence="2">Rsan-2018</strain>
    </source>
</reference>
<evidence type="ECO:0000256" key="1">
    <source>
        <dbReference type="SAM" id="MobiDB-lite"/>
    </source>
</evidence>
<evidence type="ECO:0000313" key="2">
    <source>
        <dbReference type="EMBL" id="KAH7963336.1"/>
    </source>
</evidence>
<sequence length="545" mass="57786">MKSRSRTTSLQWSAGLNRPTSPSVRSPKAPSNVVVATPLVPAQVLIKGVWTPSGLAVNVGRHHSRSIASSHDSEVNMLLNDARLPATGSKSVDNRFAGLPSLPESDKSAEFNGSLSALVRKSAEVMSATSTRKSAGSLFWSKSPFTEILPMVRSSKSVTVKHSGVAAAPSASSAKASAFQSNGEIAALLVDSPIQRQTAFRSDSAASLGNRRDMKARKTQGLVGHTAPVIMIPAECQRLSKKRSASSPTPGSAILKTARTSQGSFVSPTHVEEVTITPVEICPITSTSEKKPRGGSSLLVLTSTDHMPARKSSGRGLAELDKTKSSSTAFTQGAEAKTGTDRQELGMRASTELLAAGSTARQLEISSLPFSGRAQKSGPTSPETDAKGSPQRKKDKKSHKGLKVLKGSMAPTDDENLSISEHIAQAISESSADFADIPLQVNMTIDLVPPKSTGPMSPPRSIMSPVHIEKKMIVESCKDGHVEVKVPPVYIDSPDGRCVVDEALNVSISVDVGKQASQGRRSPEEESHQPDENHHPEEGHHHEKQ</sequence>
<organism evidence="2 3">
    <name type="scientific">Rhipicephalus sanguineus</name>
    <name type="common">Brown dog tick</name>
    <name type="synonym">Ixodes sanguineus</name>
    <dbReference type="NCBI Taxonomy" id="34632"/>
    <lineage>
        <taxon>Eukaryota</taxon>
        <taxon>Metazoa</taxon>
        <taxon>Ecdysozoa</taxon>
        <taxon>Arthropoda</taxon>
        <taxon>Chelicerata</taxon>
        <taxon>Arachnida</taxon>
        <taxon>Acari</taxon>
        <taxon>Parasitiformes</taxon>
        <taxon>Ixodida</taxon>
        <taxon>Ixodoidea</taxon>
        <taxon>Ixodidae</taxon>
        <taxon>Rhipicephalinae</taxon>
        <taxon>Rhipicephalus</taxon>
        <taxon>Rhipicephalus</taxon>
    </lineage>
</organism>
<feature type="region of interest" description="Disordered" evidence="1">
    <location>
        <begin position="1"/>
        <end position="30"/>
    </location>
</feature>
<reference evidence="2" key="2">
    <citation type="submission" date="2021-09" db="EMBL/GenBank/DDBJ databases">
        <authorList>
            <person name="Jia N."/>
            <person name="Wang J."/>
            <person name="Shi W."/>
            <person name="Du L."/>
            <person name="Sun Y."/>
            <person name="Zhan W."/>
            <person name="Jiang J."/>
            <person name="Wang Q."/>
            <person name="Zhang B."/>
            <person name="Ji P."/>
            <person name="Sakyi L.B."/>
            <person name="Cui X."/>
            <person name="Yuan T."/>
            <person name="Jiang B."/>
            <person name="Yang W."/>
            <person name="Lam T.T.-Y."/>
            <person name="Chang Q."/>
            <person name="Ding S."/>
            <person name="Wang X."/>
            <person name="Zhu J."/>
            <person name="Ruan X."/>
            <person name="Zhao L."/>
            <person name="Wei J."/>
            <person name="Que T."/>
            <person name="Du C."/>
            <person name="Cheng J."/>
            <person name="Dai P."/>
            <person name="Han X."/>
            <person name="Huang E."/>
            <person name="Gao Y."/>
            <person name="Liu J."/>
            <person name="Shao H."/>
            <person name="Ye R."/>
            <person name="Li L."/>
            <person name="Wei W."/>
            <person name="Wang X."/>
            <person name="Wang C."/>
            <person name="Huo Q."/>
            <person name="Li W."/>
            <person name="Guo W."/>
            <person name="Chen H."/>
            <person name="Chen S."/>
            <person name="Zhou L."/>
            <person name="Zhou L."/>
            <person name="Ni X."/>
            <person name="Tian J."/>
            <person name="Zhou Y."/>
            <person name="Sheng Y."/>
            <person name="Liu T."/>
            <person name="Pan Y."/>
            <person name="Xia L."/>
            <person name="Li J."/>
            <person name="Zhao F."/>
            <person name="Cao W."/>
        </authorList>
    </citation>
    <scope>NUCLEOTIDE SEQUENCE</scope>
    <source>
        <strain evidence="2">Rsan-2018</strain>
        <tissue evidence="2">Larvae</tissue>
    </source>
</reference>
<feature type="region of interest" description="Disordered" evidence="1">
    <location>
        <begin position="285"/>
        <end position="345"/>
    </location>
</feature>
<keyword evidence="3" id="KW-1185">Reference proteome</keyword>